<reference evidence="7" key="1">
    <citation type="journal article" date="2006" name="PLoS Biol.">
        <title>Macronuclear genome sequence of the ciliate Tetrahymena thermophila, a model eukaryote.</title>
        <authorList>
            <person name="Eisen J.A."/>
            <person name="Coyne R.S."/>
            <person name="Wu M."/>
            <person name="Wu D."/>
            <person name="Thiagarajan M."/>
            <person name="Wortman J.R."/>
            <person name="Badger J.H."/>
            <person name="Ren Q."/>
            <person name="Amedeo P."/>
            <person name="Jones K.M."/>
            <person name="Tallon L.J."/>
            <person name="Delcher A.L."/>
            <person name="Salzberg S.L."/>
            <person name="Silva J.C."/>
            <person name="Haas B.J."/>
            <person name="Majoros W.H."/>
            <person name="Farzad M."/>
            <person name="Carlton J.M."/>
            <person name="Smith R.K. Jr."/>
            <person name="Garg J."/>
            <person name="Pearlman R.E."/>
            <person name="Karrer K.M."/>
            <person name="Sun L."/>
            <person name="Manning G."/>
            <person name="Elde N.C."/>
            <person name="Turkewitz A.P."/>
            <person name="Asai D.J."/>
            <person name="Wilkes D.E."/>
            <person name="Wang Y."/>
            <person name="Cai H."/>
            <person name="Collins K."/>
            <person name="Stewart B.A."/>
            <person name="Lee S.R."/>
            <person name="Wilamowska K."/>
            <person name="Weinberg Z."/>
            <person name="Ruzzo W.L."/>
            <person name="Wloga D."/>
            <person name="Gaertig J."/>
            <person name="Frankel J."/>
            <person name="Tsao C.-C."/>
            <person name="Gorovsky M.A."/>
            <person name="Keeling P.J."/>
            <person name="Waller R.F."/>
            <person name="Patron N.J."/>
            <person name="Cherry J.M."/>
            <person name="Stover N.A."/>
            <person name="Krieger C.J."/>
            <person name="del Toro C."/>
            <person name="Ryder H.F."/>
            <person name="Williamson S.C."/>
            <person name="Barbeau R.A."/>
            <person name="Hamilton E.P."/>
            <person name="Orias E."/>
        </authorList>
    </citation>
    <scope>NUCLEOTIDE SEQUENCE [LARGE SCALE GENOMIC DNA]</scope>
    <source>
        <strain evidence="7">SB210</strain>
    </source>
</reference>
<keyword evidence="2" id="KW-0963">Cytoplasm</keyword>
<dbReference type="Proteomes" id="UP000009168">
    <property type="component" value="Unassembled WGS sequence"/>
</dbReference>
<dbReference type="PANTHER" id="PTHR12442:SF26">
    <property type="entry name" value="CYTOPLASMIC DYNEIN 2 INTERMEDIATE CHAIN 2"/>
    <property type="match status" value="1"/>
</dbReference>
<feature type="repeat" description="WD" evidence="5">
    <location>
        <begin position="424"/>
        <end position="466"/>
    </location>
</feature>
<dbReference type="InterPro" id="IPR001680">
    <property type="entry name" value="WD40_rpt"/>
</dbReference>
<evidence type="ECO:0000256" key="2">
    <source>
        <dbReference type="ARBA" id="ARBA00022490"/>
    </source>
</evidence>
<dbReference type="GO" id="GO:0097014">
    <property type="term" value="C:ciliary plasm"/>
    <property type="evidence" value="ECO:0007669"/>
    <property type="project" value="TreeGrafter"/>
</dbReference>
<name>I7M356_TETTS</name>
<dbReference type="SMART" id="SM00320">
    <property type="entry name" value="WD40"/>
    <property type="match status" value="4"/>
</dbReference>
<dbReference type="GO" id="GO:0042073">
    <property type="term" value="P:intraciliary transport"/>
    <property type="evidence" value="ECO:0007669"/>
    <property type="project" value="TreeGrafter"/>
</dbReference>
<comment type="subcellular location">
    <subcellularLocation>
        <location evidence="1">Cytoplasm</location>
    </subcellularLocation>
</comment>
<dbReference type="Gene3D" id="2.130.10.10">
    <property type="entry name" value="YVTN repeat-like/Quinoprotein amine dehydrogenase"/>
    <property type="match status" value="2"/>
</dbReference>
<protein>
    <submittedName>
        <fullName evidence="6">Cytoplasmic dynein intermediate chain</fullName>
    </submittedName>
</protein>
<evidence type="ECO:0000256" key="5">
    <source>
        <dbReference type="PROSITE-ProRule" id="PRU00221"/>
    </source>
</evidence>
<dbReference type="EMBL" id="GG662547">
    <property type="protein sequence ID" value="EAS02180.2"/>
    <property type="molecule type" value="Genomic_DNA"/>
</dbReference>
<dbReference type="eggNOG" id="KOG1587">
    <property type="taxonomic scope" value="Eukaryota"/>
</dbReference>
<evidence type="ECO:0000256" key="1">
    <source>
        <dbReference type="ARBA" id="ARBA00004496"/>
    </source>
</evidence>
<dbReference type="SUPFAM" id="SSF50978">
    <property type="entry name" value="WD40 repeat-like"/>
    <property type="match status" value="1"/>
</dbReference>
<keyword evidence="4" id="KW-0677">Repeat</keyword>
<dbReference type="InParanoid" id="I7M356"/>
<evidence type="ECO:0000313" key="6">
    <source>
        <dbReference type="EMBL" id="EAS02180.2"/>
    </source>
</evidence>
<dbReference type="GeneID" id="7838143"/>
<gene>
    <name evidence="6" type="ORF">TTHERM_00558630</name>
</gene>
<keyword evidence="7" id="KW-1185">Reference proteome</keyword>
<dbReference type="KEGG" id="tet:TTHERM_00558630"/>
<dbReference type="InterPro" id="IPR019775">
    <property type="entry name" value="WD40_repeat_CS"/>
</dbReference>
<dbReference type="InterPro" id="IPR015943">
    <property type="entry name" value="WD40/YVTN_repeat-like_dom_sf"/>
</dbReference>
<sequence>MRSTNRVEFDDYSIETLDYDFTSSEGVQQFMRGTQTPVIQYEDASTTTKQEGRSVKMQVNEKIINDSQKGKGEEREENQVEYNQNDLYRFLKRVYPMINNALNTNIKALEYYQPKWTDYRKDIGCIYNLSNALNKTIEQENQLEITDISWNCTGLIIAAAYGKFEHKGTSNERSFVCAWNLSKRNFAENKPSIVIETEVSLTCIQFHPTKPNILAGGSFNGEVFVWDLQDEEENLVCKSNIDEYFHREAITQLQWNETQKQGSLQVQQQLFSLSTDGKVLQWTVNLDRVQNQQENSLAYPAKGYFMVRKKEGEVVSVGGLCFAQYQEDKNNFIVGSEAGSVVRAQIDLSQRPVQEQQSVSQKLTWKPSTFPFMMNIVSKNLMEIKMGVEQYCGAKGIREIQLDHIFNSKPEVSKLYPNPVKSAYEPHLGPVYSISFSPFYKSLFITSSLDGSVKLFDFFASKSIYSVENFGNYIFRSEWSPKRPSVFGACMSNGEVIFYDLIDNKISPINIIEPKGMEIGTQALQLKFNNKQTDLVAVTYSKCQIKIYQLCDNLITPKKDELSNFIKLIEEMKKQ</sequence>
<dbReference type="PROSITE" id="PS00678">
    <property type="entry name" value="WD_REPEATS_1"/>
    <property type="match status" value="1"/>
</dbReference>
<dbReference type="RefSeq" id="XP_001022425.2">
    <property type="nucleotide sequence ID" value="XM_001022425.2"/>
</dbReference>
<evidence type="ECO:0000256" key="3">
    <source>
        <dbReference type="ARBA" id="ARBA00022574"/>
    </source>
</evidence>
<dbReference type="InterPro" id="IPR036322">
    <property type="entry name" value="WD40_repeat_dom_sf"/>
</dbReference>
<dbReference type="GO" id="GO:0045504">
    <property type="term" value="F:dynein heavy chain binding"/>
    <property type="evidence" value="ECO:0007669"/>
    <property type="project" value="TreeGrafter"/>
</dbReference>
<dbReference type="OrthoDB" id="4189at2759"/>
<evidence type="ECO:0000256" key="4">
    <source>
        <dbReference type="ARBA" id="ARBA00022737"/>
    </source>
</evidence>
<keyword evidence="3 5" id="KW-0853">WD repeat</keyword>
<dbReference type="AlphaFoldDB" id="I7M356"/>
<evidence type="ECO:0000313" key="7">
    <source>
        <dbReference type="Proteomes" id="UP000009168"/>
    </source>
</evidence>
<accession>I7M356</accession>
<dbReference type="PROSITE" id="PS50082">
    <property type="entry name" value="WD_REPEATS_2"/>
    <property type="match status" value="1"/>
</dbReference>
<dbReference type="InterPro" id="IPR050687">
    <property type="entry name" value="Dynein_IC"/>
</dbReference>
<dbReference type="Pfam" id="PF00400">
    <property type="entry name" value="WD40"/>
    <property type="match status" value="2"/>
</dbReference>
<dbReference type="GO" id="GO:0005868">
    <property type="term" value="C:cytoplasmic dynein complex"/>
    <property type="evidence" value="ECO:0007669"/>
    <property type="project" value="TreeGrafter"/>
</dbReference>
<dbReference type="GO" id="GO:0045503">
    <property type="term" value="F:dynein light chain binding"/>
    <property type="evidence" value="ECO:0007669"/>
    <property type="project" value="TreeGrafter"/>
</dbReference>
<dbReference type="PANTHER" id="PTHR12442">
    <property type="entry name" value="DYNEIN INTERMEDIATE CHAIN"/>
    <property type="match status" value="1"/>
</dbReference>
<dbReference type="STRING" id="312017.I7M356"/>
<organism evidence="6 7">
    <name type="scientific">Tetrahymena thermophila (strain SB210)</name>
    <dbReference type="NCBI Taxonomy" id="312017"/>
    <lineage>
        <taxon>Eukaryota</taxon>
        <taxon>Sar</taxon>
        <taxon>Alveolata</taxon>
        <taxon>Ciliophora</taxon>
        <taxon>Intramacronucleata</taxon>
        <taxon>Oligohymenophorea</taxon>
        <taxon>Hymenostomatida</taxon>
        <taxon>Tetrahymenina</taxon>
        <taxon>Tetrahymenidae</taxon>
        <taxon>Tetrahymena</taxon>
    </lineage>
</organism>
<proteinExistence type="predicted"/>